<feature type="compositionally biased region" description="Acidic residues" evidence="2">
    <location>
        <begin position="434"/>
        <end position="445"/>
    </location>
</feature>
<feature type="coiled-coil region" evidence="1">
    <location>
        <begin position="270"/>
        <end position="297"/>
    </location>
</feature>
<feature type="compositionally biased region" description="Polar residues" evidence="2">
    <location>
        <begin position="305"/>
        <end position="342"/>
    </location>
</feature>
<evidence type="ECO:0000313" key="4">
    <source>
        <dbReference type="EMBL" id="GJT45630.1"/>
    </source>
</evidence>
<protein>
    <recommendedName>
        <fullName evidence="3">Retrotransposon gag domain-containing protein</fullName>
    </recommendedName>
</protein>
<feature type="compositionally biased region" description="Pro residues" evidence="2">
    <location>
        <begin position="372"/>
        <end position="381"/>
    </location>
</feature>
<dbReference type="Pfam" id="PF03732">
    <property type="entry name" value="Retrotrans_gag"/>
    <property type="match status" value="1"/>
</dbReference>
<dbReference type="Proteomes" id="UP001151760">
    <property type="component" value="Unassembled WGS sequence"/>
</dbReference>
<proteinExistence type="predicted"/>
<feature type="region of interest" description="Disordered" evidence="2">
    <location>
        <begin position="212"/>
        <end position="243"/>
    </location>
</feature>
<feature type="region of interest" description="Disordered" evidence="2">
    <location>
        <begin position="434"/>
        <end position="471"/>
    </location>
</feature>
<sequence>MDDEPMWAADRVVAPTPGSAFTIPETENEYAIKALFDQLLGEIRAFSQHENESLTDAWLRMKEMLRNCHGHNLSKGNIIKIFYHGLSKITQEVLNAATSGIFLYKTPNQAYQLLEDKVLLKLDWAQNQKTKSSLKKIVAFANKGSSNTDTDKIMARIDAMTIKMDAQYKELQSRAKKPTPDLNDDDIPMSCEEEAKFMQTFRKTHFYNDYRDRDSNRDNWHSSEQNDYNRDNYRSNTDDKPYDLQKQFNDFMKSQQSTNAFVKETFMDLKTQLETIAKNHQALIQNLETKFDKLADKQYGRPSGSLPSNTQPNPRGNNSKAYQPPQSCNEHVNSVFTRSGKSYDSPDNPNDQQNNSENTINFDSDDEDDEPTPQPKTQPPKPFKETPIDVIDEILEEDFALDEGIKILHSIERTLLEEEIFSEFDEFMAMTADENSESESDTEEPPFEKITINTDYKIKTSLEEPPTDPELKPFPDNLEYVFLEEPSFLPVIILITPK</sequence>
<feature type="domain" description="Retrotransposon gag" evidence="3">
    <location>
        <begin position="37"/>
        <end position="87"/>
    </location>
</feature>
<feature type="compositionally biased region" description="Low complexity" evidence="2">
    <location>
        <begin position="345"/>
        <end position="356"/>
    </location>
</feature>
<keyword evidence="5" id="KW-1185">Reference proteome</keyword>
<name>A0ABQ5E2E8_9ASTR</name>
<accession>A0ABQ5E2E8</accession>
<evidence type="ECO:0000256" key="2">
    <source>
        <dbReference type="SAM" id="MobiDB-lite"/>
    </source>
</evidence>
<reference evidence="4" key="1">
    <citation type="journal article" date="2022" name="Int. J. Mol. Sci.">
        <title>Draft Genome of Tanacetum Coccineum: Genomic Comparison of Closely Related Tanacetum-Family Plants.</title>
        <authorList>
            <person name="Yamashiro T."/>
            <person name="Shiraishi A."/>
            <person name="Nakayama K."/>
            <person name="Satake H."/>
        </authorList>
    </citation>
    <scope>NUCLEOTIDE SEQUENCE</scope>
</reference>
<organism evidence="4 5">
    <name type="scientific">Tanacetum coccineum</name>
    <dbReference type="NCBI Taxonomy" id="301880"/>
    <lineage>
        <taxon>Eukaryota</taxon>
        <taxon>Viridiplantae</taxon>
        <taxon>Streptophyta</taxon>
        <taxon>Embryophyta</taxon>
        <taxon>Tracheophyta</taxon>
        <taxon>Spermatophyta</taxon>
        <taxon>Magnoliopsida</taxon>
        <taxon>eudicotyledons</taxon>
        <taxon>Gunneridae</taxon>
        <taxon>Pentapetalae</taxon>
        <taxon>asterids</taxon>
        <taxon>campanulids</taxon>
        <taxon>Asterales</taxon>
        <taxon>Asteraceae</taxon>
        <taxon>Asteroideae</taxon>
        <taxon>Anthemideae</taxon>
        <taxon>Anthemidinae</taxon>
        <taxon>Tanacetum</taxon>
    </lineage>
</organism>
<reference evidence="4" key="2">
    <citation type="submission" date="2022-01" db="EMBL/GenBank/DDBJ databases">
        <authorList>
            <person name="Yamashiro T."/>
            <person name="Shiraishi A."/>
            <person name="Satake H."/>
            <person name="Nakayama K."/>
        </authorList>
    </citation>
    <scope>NUCLEOTIDE SEQUENCE</scope>
</reference>
<dbReference type="InterPro" id="IPR005162">
    <property type="entry name" value="Retrotrans_gag_dom"/>
</dbReference>
<dbReference type="EMBL" id="BQNB010015918">
    <property type="protein sequence ID" value="GJT45630.1"/>
    <property type="molecule type" value="Genomic_DNA"/>
</dbReference>
<evidence type="ECO:0000256" key="1">
    <source>
        <dbReference type="SAM" id="Coils"/>
    </source>
</evidence>
<feature type="compositionally biased region" description="Basic and acidic residues" evidence="2">
    <location>
        <begin position="212"/>
        <end position="221"/>
    </location>
</feature>
<keyword evidence="1" id="KW-0175">Coiled coil</keyword>
<gene>
    <name evidence="4" type="ORF">Tco_0954345</name>
</gene>
<feature type="region of interest" description="Disordered" evidence="2">
    <location>
        <begin position="297"/>
        <end position="385"/>
    </location>
</feature>
<comment type="caution">
    <text evidence="4">The sequence shown here is derived from an EMBL/GenBank/DDBJ whole genome shotgun (WGS) entry which is preliminary data.</text>
</comment>
<feature type="compositionally biased region" description="Basic and acidic residues" evidence="2">
    <location>
        <begin position="227"/>
        <end position="243"/>
    </location>
</feature>
<evidence type="ECO:0000259" key="3">
    <source>
        <dbReference type="Pfam" id="PF03732"/>
    </source>
</evidence>
<evidence type="ECO:0000313" key="5">
    <source>
        <dbReference type="Proteomes" id="UP001151760"/>
    </source>
</evidence>